<organism evidence="2 3">
    <name type="scientific">Lottiidibacillus patelloidae</name>
    <dbReference type="NCBI Taxonomy" id="2670334"/>
    <lineage>
        <taxon>Bacteria</taxon>
        <taxon>Bacillati</taxon>
        <taxon>Bacillota</taxon>
        <taxon>Bacilli</taxon>
        <taxon>Bacillales</taxon>
        <taxon>Bacillaceae</taxon>
        <taxon>Lottiidibacillus</taxon>
    </lineage>
</organism>
<evidence type="ECO:0000313" key="2">
    <source>
        <dbReference type="EMBL" id="OZM57416.1"/>
    </source>
</evidence>
<dbReference type="Proteomes" id="UP000217083">
    <property type="component" value="Unassembled WGS sequence"/>
</dbReference>
<gene>
    <name evidence="2" type="ORF">CIB95_08120</name>
</gene>
<evidence type="ECO:0000256" key="1">
    <source>
        <dbReference type="SAM" id="Phobius"/>
    </source>
</evidence>
<keyword evidence="1" id="KW-0812">Transmembrane</keyword>
<dbReference type="AlphaFoldDB" id="A0A263BW56"/>
<evidence type="ECO:0008006" key="4">
    <source>
        <dbReference type="Google" id="ProtNLM"/>
    </source>
</evidence>
<proteinExistence type="predicted"/>
<keyword evidence="1" id="KW-1133">Transmembrane helix</keyword>
<comment type="caution">
    <text evidence="2">The sequence shown here is derived from an EMBL/GenBank/DDBJ whole genome shotgun (WGS) entry which is preliminary data.</text>
</comment>
<evidence type="ECO:0000313" key="3">
    <source>
        <dbReference type="Proteomes" id="UP000217083"/>
    </source>
</evidence>
<dbReference type="InterPro" id="IPR025616">
    <property type="entry name" value="YpjP"/>
</dbReference>
<keyword evidence="3" id="KW-1185">Reference proteome</keyword>
<reference evidence="3" key="1">
    <citation type="submission" date="2017-08" db="EMBL/GenBank/DDBJ databases">
        <authorList>
            <person name="Huang Z."/>
        </authorList>
    </citation>
    <scope>NUCLEOTIDE SEQUENCE [LARGE SCALE GENOMIC DNA]</scope>
    <source>
        <strain evidence="3">SA5d-4</strain>
    </source>
</reference>
<reference evidence="2 3" key="2">
    <citation type="submission" date="2017-09" db="EMBL/GenBank/DDBJ databases">
        <title>Bacillus patelloidae sp. nov., isolated from the intestinal tract of a marine limpet.</title>
        <authorList>
            <person name="Liu R."/>
            <person name="Dong C."/>
            <person name="Shao Z."/>
        </authorList>
    </citation>
    <scope>NUCLEOTIDE SEQUENCE [LARGE SCALE GENOMIC DNA]</scope>
    <source>
        <strain evidence="2 3">SA5d-4</strain>
    </source>
</reference>
<name>A0A263BW56_9BACI</name>
<dbReference type="EMBL" id="NPIA01000003">
    <property type="protein sequence ID" value="OZM57416.1"/>
    <property type="molecule type" value="Genomic_DNA"/>
</dbReference>
<protein>
    <recommendedName>
        <fullName evidence="4">Cell division protein FtsK</fullName>
    </recommendedName>
</protein>
<keyword evidence="1" id="KW-0472">Membrane</keyword>
<dbReference type="Pfam" id="PF14005">
    <property type="entry name" value="YpjP"/>
    <property type="match status" value="1"/>
</dbReference>
<accession>A0A263BW56</accession>
<feature type="transmembrane region" description="Helical" evidence="1">
    <location>
        <begin position="12"/>
        <end position="33"/>
    </location>
</feature>
<sequence length="212" mass="24359">MHKYIYWGDEVVVLLFRKFLVTLIAIFTFGLIIPDLGIDQKPDEINPSAIGVEENKATDLEEVLHSYPETVTKPEVVERFIANTYVKANELAKSKFGSVIDQKIGASFENEILPKIVETVKLASVDLDVDTLQHLTFTSNPPGGLTEKIFNIYDERTGKDFLKFHVRRENPPKQGHFFSFHYHTNADSFENHYEIGKIFWDKNTPPKWKKTA</sequence>